<evidence type="ECO:0000313" key="2">
    <source>
        <dbReference type="EMBL" id="CBY83293.1"/>
    </source>
</evidence>
<proteinExistence type="predicted"/>
<evidence type="ECO:0000256" key="1">
    <source>
        <dbReference type="SAM" id="Coils"/>
    </source>
</evidence>
<dbReference type="HOGENOM" id="CLU_949202_0_0_7"/>
<dbReference type="AlphaFoldDB" id="E7A966"/>
<accession>E7A966</accession>
<dbReference type="KEGG" id="hfe:HFELIS_12090"/>
<dbReference type="STRING" id="936155.HFELIS_12090"/>
<gene>
    <name evidence="2" type="ordered locus">Hfelis_12090</name>
</gene>
<feature type="coiled-coil region" evidence="1">
    <location>
        <begin position="52"/>
        <end position="108"/>
    </location>
</feature>
<dbReference type="EMBL" id="FQ670179">
    <property type="protein sequence ID" value="CBY83293.1"/>
    <property type="molecule type" value="Genomic_DNA"/>
</dbReference>
<organism evidence="2 3">
    <name type="scientific">Helicobacter felis (strain ATCC 49179 / CCUG 28539 / NCTC 12436 / CS1)</name>
    <dbReference type="NCBI Taxonomy" id="936155"/>
    <lineage>
        <taxon>Bacteria</taxon>
        <taxon>Pseudomonadati</taxon>
        <taxon>Campylobacterota</taxon>
        <taxon>Epsilonproteobacteria</taxon>
        <taxon>Campylobacterales</taxon>
        <taxon>Helicobacteraceae</taxon>
        <taxon>Helicobacter</taxon>
    </lineage>
</organism>
<reference evidence="2 3" key="1">
    <citation type="journal article" date="2011" name="Genome Biol. Evol.">
        <title>Comparative whole genome sequence analysis of the carcinogenic bacterial model pathogen Helicobacter felis.</title>
        <authorList>
            <person name="Arnold I.C."/>
            <person name="Zigova Z."/>
            <person name="Holden M."/>
            <person name="Lawley T.D."/>
            <person name="Rad R."/>
            <person name="Dougan G."/>
            <person name="Falkow S."/>
            <person name="Bentley S.D."/>
            <person name="Muller A."/>
        </authorList>
    </citation>
    <scope>NUCLEOTIDE SEQUENCE [LARGE SCALE GENOMIC DNA]</scope>
    <source>
        <strain evidence="3">ATCC 49179 / CCUG 28539 / NCTC 12436 / CS1</strain>
    </source>
</reference>
<keyword evidence="3" id="KW-1185">Reference proteome</keyword>
<dbReference type="Proteomes" id="UP000007934">
    <property type="component" value="Chromosome"/>
</dbReference>
<sequence length="335" mass="38162">MRWVLFLVTWLQGAAVITLDTQANAKLATSNANESTIIAKLQESLRLYGHLLEQAKGQLATLETARKTLERSEAFLHASSLAPQESMLAHLQTQLEQAQKRQANFNMLAQRYSDLEKRHYATLQQKCPWLDFERGEIRGHSKQAQSAQILLENLEHNPQNAPLTGFARAFFLCEASLQDQAQQNQDHRVKEMQTALLAGDFKRYSALQTLYDRARFNLQEAQHARLQSNLASLFTRTQQMRAFFSPNALQTRLQTLHATLASQLQEAQDPIEQAQAYSQYTQQAQALQLELLLEMTRQLHFLNETMAMGMSFLSTRLVNSAHFPLNAYGFPAWSP</sequence>
<keyword evidence="1" id="KW-0175">Coiled coil</keyword>
<name>E7A966_HELFC</name>
<evidence type="ECO:0000313" key="3">
    <source>
        <dbReference type="Proteomes" id="UP000007934"/>
    </source>
</evidence>
<protein>
    <submittedName>
        <fullName evidence="2">Uncharacterized protein</fullName>
    </submittedName>
</protein>